<proteinExistence type="predicted"/>
<dbReference type="EMBL" id="CM056743">
    <property type="protein sequence ID" value="KAJ8672472.1"/>
    <property type="molecule type" value="Genomic_DNA"/>
</dbReference>
<protein>
    <submittedName>
        <fullName evidence="1">Uncharacterized protein</fullName>
    </submittedName>
</protein>
<accession>A0ACC2NN11</accession>
<keyword evidence="2" id="KW-1185">Reference proteome</keyword>
<reference evidence="1" key="1">
    <citation type="submission" date="2023-04" db="EMBL/GenBank/DDBJ databases">
        <title>A chromosome-level genome assembly of the parasitoid wasp Eretmocerus hayati.</title>
        <authorList>
            <person name="Zhong Y."/>
            <person name="Liu S."/>
            <person name="Liu Y."/>
        </authorList>
    </citation>
    <scope>NUCLEOTIDE SEQUENCE</scope>
    <source>
        <strain evidence="1">ZJU_SS_LIU_2023</strain>
    </source>
</reference>
<dbReference type="Proteomes" id="UP001239111">
    <property type="component" value="Chromosome 3"/>
</dbReference>
<evidence type="ECO:0000313" key="1">
    <source>
        <dbReference type="EMBL" id="KAJ8672472.1"/>
    </source>
</evidence>
<name>A0ACC2NN11_9HYME</name>
<comment type="caution">
    <text evidence="1">The sequence shown here is derived from an EMBL/GenBank/DDBJ whole genome shotgun (WGS) entry which is preliminary data.</text>
</comment>
<evidence type="ECO:0000313" key="2">
    <source>
        <dbReference type="Proteomes" id="UP001239111"/>
    </source>
</evidence>
<organism evidence="1 2">
    <name type="scientific">Eretmocerus hayati</name>
    <dbReference type="NCBI Taxonomy" id="131215"/>
    <lineage>
        <taxon>Eukaryota</taxon>
        <taxon>Metazoa</taxon>
        <taxon>Ecdysozoa</taxon>
        <taxon>Arthropoda</taxon>
        <taxon>Hexapoda</taxon>
        <taxon>Insecta</taxon>
        <taxon>Pterygota</taxon>
        <taxon>Neoptera</taxon>
        <taxon>Endopterygota</taxon>
        <taxon>Hymenoptera</taxon>
        <taxon>Apocrita</taxon>
        <taxon>Proctotrupomorpha</taxon>
        <taxon>Chalcidoidea</taxon>
        <taxon>Aphelinidae</taxon>
        <taxon>Aphelininae</taxon>
        <taxon>Eretmocerus</taxon>
    </lineage>
</organism>
<sequence>MVKCLKCPSKGNLTGTIVYCFNYDGIKCLGAYHPSCSRRAGPRSDGSFRTCCPEVVLAQVENQSDNSPLDLSNSSDTDKFSDCEEFFGANSSVSEPVEGLIDNMGSTNMTIGELWVEMKKLVSDESEKINRNVDTKTSEISGKIDDALTRINNLEEKVEDAMDRITVLENIQQSDRSEEQEQMYHEVQDRIQREKNVIVFGVPESDEENFLDKFIEDLFAGKGAPFDMNCCRYHRFGKNAEDKTRPVKIVFNLPEYAKWTLLNQSKFSEHNVKLVNDKTPDQLKYLKDLGKQLDDLKKSGVKNYTIKYIRNIPRIVDIRNSKKKQMGAGDRTIKAPKISGVQDMSNMDGTQQRAVSTVKPSTNSRSRSNSGSSTNSQYSTRKQDHTKKLTI</sequence>
<gene>
    <name evidence="1" type="ORF">QAD02_003731</name>
</gene>